<keyword evidence="1" id="KW-1185">Reference proteome</keyword>
<name>A0AC58KTS6_CASCN</name>
<organism evidence="1 2">
    <name type="scientific">Castor canadensis</name>
    <name type="common">American beaver</name>
    <dbReference type="NCBI Taxonomy" id="51338"/>
    <lineage>
        <taxon>Eukaryota</taxon>
        <taxon>Metazoa</taxon>
        <taxon>Chordata</taxon>
        <taxon>Craniata</taxon>
        <taxon>Vertebrata</taxon>
        <taxon>Euteleostomi</taxon>
        <taxon>Mammalia</taxon>
        <taxon>Eutheria</taxon>
        <taxon>Euarchontoglires</taxon>
        <taxon>Glires</taxon>
        <taxon>Rodentia</taxon>
        <taxon>Castorimorpha</taxon>
        <taxon>Castoridae</taxon>
        <taxon>Castor</taxon>
    </lineage>
</organism>
<dbReference type="Proteomes" id="UP001732720">
    <property type="component" value="Chromosome 13"/>
</dbReference>
<sequence>MQEESLQEVRNEWLDLIFGTPGVWAWDLKLWFQCDHESSPEKPGLCGQAQSSCGGEASAEELLGDRATSPVDLEAISFANLEHCQTFPSLPAQIKSEPSLVAQNFLSEDHQTVQDKPSRQSRFTENFQKVEKIGEGTYGVVYKAKNKLTGEVVALKKIRLDTETEGVPSTAIREISLLEELKHPNIVKLLDVIRTENKLYLVFEFLHQDLKKFMDAALAGILLPLIKSYLFQLLQGLAFRHSHGVLHRDLKPQNLLINTEGAIKLAIFGLARAFGVPVRTYTHEVVTLWYRAPEILLGCKYYSTAVDIWSLGCIFAEMVTRRALFPGDSEIDQLFRIFRTLGTPDEVVWPGVTSVPDYKPSFPKWARQDFGKVVPPLDEDGRSLLSQMLHYDPNKRISAKAALAHPFFQDVTKPVPHLRL</sequence>
<evidence type="ECO:0000313" key="1">
    <source>
        <dbReference type="Proteomes" id="UP001732720"/>
    </source>
</evidence>
<dbReference type="RefSeq" id="XP_073908299.1">
    <property type="nucleotide sequence ID" value="XM_074052198.1"/>
</dbReference>
<proteinExistence type="predicted"/>
<reference evidence="2" key="1">
    <citation type="submission" date="2025-08" db="UniProtKB">
        <authorList>
            <consortium name="RefSeq"/>
        </authorList>
    </citation>
    <scope>IDENTIFICATION</scope>
</reference>
<accession>A0AC58KTS6</accession>
<protein>
    <submittedName>
        <fullName evidence="2">LOW QUALITY PROTEIN: cyclin-dependent kinase 2-like</fullName>
    </submittedName>
</protein>
<gene>
    <name evidence="2" type="primary">LOC141415486</name>
</gene>
<evidence type="ECO:0000313" key="2">
    <source>
        <dbReference type="RefSeq" id="XP_073908299.1"/>
    </source>
</evidence>